<keyword evidence="2" id="KW-0472">Membrane</keyword>
<protein>
    <submittedName>
        <fullName evidence="3">Uncharacterized protein</fullName>
    </submittedName>
</protein>
<keyword evidence="2" id="KW-0812">Transmembrane</keyword>
<dbReference type="AlphaFoldDB" id="A0A9W8LGP5"/>
<reference evidence="3" key="1">
    <citation type="submission" date="2022-07" db="EMBL/GenBank/DDBJ databases">
        <title>Phylogenomic reconstructions and comparative analyses of Kickxellomycotina fungi.</title>
        <authorList>
            <person name="Reynolds N.K."/>
            <person name="Stajich J.E."/>
            <person name="Barry K."/>
            <person name="Grigoriev I.V."/>
            <person name="Crous P."/>
            <person name="Smith M.E."/>
        </authorList>
    </citation>
    <scope>NUCLEOTIDE SEQUENCE</scope>
    <source>
        <strain evidence="3">NBRC 105414</strain>
    </source>
</reference>
<evidence type="ECO:0000256" key="1">
    <source>
        <dbReference type="SAM" id="MobiDB-lite"/>
    </source>
</evidence>
<dbReference type="OrthoDB" id="439943at2759"/>
<organism evidence="3 4">
    <name type="scientific">Coemansia javaensis</name>
    <dbReference type="NCBI Taxonomy" id="2761396"/>
    <lineage>
        <taxon>Eukaryota</taxon>
        <taxon>Fungi</taxon>
        <taxon>Fungi incertae sedis</taxon>
        <taxon>Zoopagomycota</taxon>
        <taxon>Kickxellomycotina</taxon>
        <taxon>Kickxellomycetes</taxon>
        <taxon>Kickxellales</taxon>
        <taxon>Kickxellaceae</taxon>
        <taxon>Coemansia</taxon>
    </lineage>
</organism>
<evidence type="ECO:0000313" key="3">
    <source>
        <dbReference type="EMBL" id="KAJ2778259.1"/>
    </source>
</evidence>
<gene>
    <name evidence="3" type="ORF">H4R18_004706</name>
</gene>
<feature type="compositionally biased region" description="Basic and acidic residues" evidence="1">
    <location>
        <begin position="147"/>
        <end position="169"/>
    </location>
</feature>
<sequence length="623" mass="68743">MDDEGSGGAAAAAAAAEPRRYTVSVAGAGQSTGDSVCGLRVGGQPLDALVAAAAAGRTGAVWLDIQCPGSDDIGALERAFGMGTATVRRLLDAAAAEPECLADDGALYLCWAEVAGSDSSISQYVSSGGPIGVGSTADQRQGGTDKSAADKSTTDKSTADKSTTDKSTIDKSTATTTEKSAVDMPRQWAGGYVPVPPWLQPSATQVLTRLDVEWRWWRRPAKGARGDEQQRRVRRLQEQAGSEYLDVEPDPQAEAARRRQALDILRLLGKPAVANREQLRAAIRRWGPGHEQWWREVENSALARGADPARRDRIQRLARGARDLIGHRTVQLWARGPVVVTLRRQRSEAVAGVARELARRDGRLAQATPLTIVQALAERWVCAAAGRLPVLSRWADVLDHDLTQPVRRLSLEAASWTPIIARCRKASLALLRRCQVDEAVLAQLCAAAPAALGAHPSRLAALHRLRARTADARRMYKRIEQRLSRLHRMLLDRQCLRLLKTSKEIHRYFRVLVSAELVFLPIELWYNLDNLNGITTPGSLPGEENTDEDFWLTVLGMVIWAMVAVSLYLIYTRFFELKHESLRVANIRSMQLKQRQMRRRSSRRRRWDAPRGLVGALQRLFSG</sequence>
<dbReference type="Proteomes" id="UP001140217">
    <property type="component" value="Unassembled WGS sequence"/>
</dbReference>
<keyword evidence="2" id="KW-1133">Transmembrane helix</keyword>
<proteinExistence type="predicted"/>
<accession>A0A9W8LGP5</accession>
<dbReference type="InterPro" id="IPR045861">
    <property type="entry name" value="CorA_cytoplasmic_dom"/>
</dbReference>
<feature type="transmembrane region" description="Helical" evidence="2">
    <location>
        <begin position="550"/>
        <end position="571"/>
    </location>
</feature>
<evidence type="ECO:0000313" key="4">
    <source>
        <dbReference type="Proteomes" id="UP001140217"/>
    </source>
</evidence>
<keyword evidence="4" id="KW-1185">Reference proteome</keyword>
<name>A0A9W8LGP5_9FUNG</name>
<comment type="caution">
    <text evidence="3">The sequence shown here is derived from an EMBL/GenBank/DDBJ whole genome shotgun (WGS) entry which is preliminary data.</text>
</comment>
<evidence type="ECO:0000256" key="2">
    <source>
        <dbReference type="SAM" id="Phobius"/>
    </source>
</evidence>
<dbReference type="EMBL" id="JANBUL010000239">
    <property type="protein sequence ID" value="KAJ2778259.1"/>
    <property type="molecule type" value="Genomic_DNA"/>
</dbReference>
<feature type="region of interest" description="Disordered" evidence="1">
    <location>
        <begin position="132"/>
        <end position="182"/>
    </location>
</feature>
<dbReference type="SUPFAM" id="SSF143865">
    <property type="entry name" value="CorA soluble domain-like"/>
    <property type="match status" value="1"/>
</dbReference>